<dbReference type="eggNOG" id="KOG2827">
    <property type="taxonomic scope" value="Eukaryota"/>
</dbReference>
<evidence type="ECO:0000256" key="9">
    <source>
        <dbReference type="SAM" id="MobiDB-lite"/>
    </source>
</evidence>
<protein>
    <recommendedName>
        <fullName evidence="10">SDE2-like domain-containing protein</fullName>
    </recommendedName>
</protein>
<dbReference type="GO" id="GO:0005737">
    <property type="term" value="C:cytoplasm"/>
    <property type="evidence" value="ECO:0007669"/>
    <property type="project" value="UniProtKB-SubCell"/>
</dbReference>
<dbReference type="VEuPathDB" id="FungiDB:AMAG_08690"/>
<feature type="domain" description="SDE2-like" evidence="10">
    <location>
        <begin position="78"/>
        <end position="178"/>
    </location>
</feature>
<name>A0A0L0SMI3_ALLM3</name>
<dbReference type="OrthoDB" id="547031at2759"/>
<evidence type="ECO:0000259" key="10">
    <source>
        <dbReference type="Pfam" id="PF22782"/>
    </source>
</evidence>
<organism evidence="11 12">
    <name type="scientific">Allomyces macrogynus (strain ATCC 38327)</name>
    <name type="common">Allomyces javanicus var. macrogynus</name>
    <dbReference type="NCBI Taxonomy" id="578462"/>
    <lineage>
        <taxon>Eukaryota</taxon>
        <taxon>Fungi</taxon>
        <taxon>Fungi incertae sedis</taxon>
        <taxon>Blastocladiomycota</taxon>
        <taxon>Blastocladiomycetes</taxon>
        <taxon>Blastocladiales</taxon>
        <taxon>Blastocladiaceae</taxon>
        <taxon>Allomyces</taxon>
    </lineage>
</organism>
<evidence type="ECO:0000256" key="4">
    <source>
        <dbReference type="ARBA" id="ARBA00022490"/>
    </source>
</evidence>
<proteinExistence type="inferred from homology"/>
<evidence type="ECO:0000256" key="2">
    <source>
        <dbReference type="ARBA" id="ARBA00004496"/>
    </source>
</evidence>
<feature type="region of interest" description="Disordered" evidence="9">
    <location>
        <begin position="142"/>
        <end position="161"/>
    </location>
</feature>
<keyword evidence="6" id="KW-0508">mRNA splicing</keyword>
<keyword evidence="7" id="KW-0539">Nucleus</keyword>
<dbReference type="OMA" id="ENQDSCR"/>
<dbReference type="STRING" id="578462.A0A0L0SMI3"/>
<evidence type="ECO:0000313" key="12">
    <source>
        <dbReference type="Proteomes" id="UP000054350"/>
    </source>
</evidence>
<feature type="region of interest" description="Disordered" evidence="9">
    <location>
        <begin position="170"/>
        <end position="271"/>
    </location>
</feature>
<feature type="compositionally biased region" description="Low complexity" evidence="9">
    <location>
        <begin position="202"/>
        <end position="223"/>
    </location>
</feature>
<reference evidence="11 12" key="1">
    <citation type="submission" date="2009-11" db="EMBL/GenBank/DDBJ databases">
        <title>Annotation of Allomyces macrogynus ATCC 38327.</title>
        <authorList>
            <consortium name="The Broad Institute Genome Sequencing Platform"/>
            <person name="Russ C."/>
            <person name="Cuomo C."/>
            <person name="Burger G."/>
            <person name="Gray M.W."/>
            <person name="Holland P.W.H."/>
            <person name="King N."/>
            <person name="Lang F.B.F."/>
            <person name="Roger A.J."/>
            <person name="Ruiz-Trillo I."/>
            <person name="Young S.K."/>
            <person name="Zeng Q."/>
            <person name="Gargeya S."/>
            <person name="Fitzgerald M."/>
            <person name="Haas B."/>
            <person name="Abouelleil A."/>
            <person name="Alvarado L."/>
            <person name="Arachchi H.M."/>
            <person name="Berlin A."/>
            <person name="Chapman S.B."/>
            <person name="Gearin G."/>
            <person name="Goldberg J."/>
            <person name="Griggs A."/>
            <person name="Gujja S."/>
            <person name="Hansen M."/>
            <person name="Heiman D."/>
            <person name="Howarth C."/>
            <person name="Larimer J."/>
            <person name="Lui A."/>
            <person name="MacDonald P.J.P."/>
            <person name="McCowen C."/>
            <person name="Montmayeur A."/>
            <person name="Murphy C."/>
            <person name="Neiman D."/>
            <person name="Pearson M."/>
            <person name="Priest M."/>
            <person name="Roberts A."/>
            <person name="Saif S."/>
            <person name="Shea T."/>
            <person name="Sisk P."/>
            <person name="Stolte C."/>
            <person name="Sykes S."/>
            <person name="Wortman J."/>
            <person name="Nusbaum C."/>
            <person name="Birren B."/>
        </authorList>
    </citation>
    <scope>NUCLEOTIDE SEQUENCE [LARGE SCALE GENOMIC DNA]</scope>
    <source>
        <strain evidence="11 12">ATCC 38327</strain>
    </source>
</reference>
<evidence type="ECO:0000256" key="5">
    <source>
        <dbReference type="ARBA" id="ARBA00022664"/>
    </source>
</evidence>
<dbReference type="EMBL" id="GG745342">
    <property type="protein sequence ID" value="KNE63584.1"/>
    <property type="molecule type" value="Genomic_DNA"/>
</dbReference>
<dbReference type="InterPro" id="IPR051421">
    <property type="entry name" value="RNA_Proc_DNA_Dmg_Regulator"/>
</dbReference>
<comment type="similarity">
    <text evidence="3">Belongs to the SDE2 family.</text>
</comment>
<accession>A0A0L0SMI3</accession>
<keyword evidence="5" id="KW-0507">mRNA processing</keyword>
<dbReference type="PANTHER" id="PTHR12786:SF1">
    <property type="entry name" value="SPLICING REGULATOR SDE2"/>
    <property type="match status" value="1"/>
</dbReference>
<evidence type="ECO:0000256" key="8">
    <source>
        <dbReference type="ARBA" id="ARBA00023306"/>
    </source>
</evidence>
<keyword evidence="4" id="KW-0963">Cytoplasm</keyword>
<comment type="subcellular location">
    <subcellularLocation>
        <location evidence="2">Cytoplasm</location>
    </subcellularLocation>
    <subcellularLocation>
        <location evidence="1">Nucleus</location>
    </subcellularLocation>
</comment>
<evidence type="ECO:0000256" key="3">
    <source>
        <dbReference type="ARBA" id="ARBA00008726"/>
    </source>
</evidence>
<dbReference type="Pfam" id="PF22782">
    <property type="entry name" value="SDE2"/>
    <property type="match status" value="1"/>
</dbReference>
<dbReference type="GO" id="GO:0006397">
    <property type="term" value="P:mRNA processing"/>
    <property type="evidence" value="ECO:0007669"/>
    <property type="project" value="UniProtKB-KW"/>
</dbReference>
<evidence type="ECO:0000256" key="1">
    <source>
        <dbReference type="ARBA" id="ARBA00004123"/>
    </source>
</evidence>
<keyword evidence="12" id="KW-1185">Reference proteome</keyword>
<evidence type="ECO:0000256" key="7">
    <source>
        <dbReference type="ARBA" id="ARBA00023242"/>
    </source>
</evidence>
<dbReference type="InterPro" id="IPR053822">
    <property type="entry name" value="SDE2-like_dom"/>
</dbReference>
<gene>
    <name evidence="11" type="ORF">AMAG_08690</name>
</gene>
<keyword evidence="8" id="KW-0131">Cell cycle</keyword>
<sequence length="271" mass="28863">MVILQAYVAFPNAAHRVVVPLSDATAATAADLAAALALPTDTAYLATEAGRILAADTLLAPLAHDANVFVQVLGRLCGGKGGFGSMLRAQGGRMSSKKTTNYDSCRDLSGRRLKTVKDAKLMTEALEKIAEKEAEREARIAKKIEQGLNPPQTRKRRFDDATYDREHKQLVGSIRDAASQVFKNPKRQRTASESDESDSEEQASSSSSSSSSSPSASAPASSSNQQRNRALALSYWDEALSSDSESEGEEDKAKPEAEAGISGDAKEQIAA</sequence>
<evidence type="ECO:0000256" key="6">
    <source>
        <dbReference type="ARBA" id="ARBA00023187"/>
    </source>
</evidence>
<dbReference type="Proteomes" id="UP000054350">
    <property type="component" value="Unassembled WGS sequence"/>
</dbReference>
<reference evidence="12" key="2">
    <citation type="submission" date="2009-11" db="EMBL/GenBank/DDBJ databases">
        <title>The Genome Sequence of Allomyces macrogynus strain ATCC 38327.</title>
        <authorList>
            <consortium name="The Broad Institute Genome Sequencing Platform"/>
            <person name="Russ C."/>
            <person name="Cuomo C."/>
            <person name="Shea T."/>
            <person name="Young S.K."/>
            <person name="Zeng Q."/>
            <person name="Koehrsen M."/>
            <person name="Haas B."/>
            <person name="Borodovsky M."/>
            <person name="Guigo R."/>
            <person name="Alvarado L."/>
            <person name="Berlin A."/>
            <person name="Borenstein D."/>
            <person name="Chen Z."/>
            <person name="Engels R."/>
            <person name="Freedman E."/>
            <person name="Gellesch M."/>
            <person name="Goldberg J."/>
            <person name="Griggs A."/>
            <person name="Gujja S."/>
            <person name="Heiman D."/>
            <person name="Hepburn T."/>
            <person name="Howarth C."/>
            <person name="Jen D."/>
            <person name="Larson L."/>
            <person name="Lewis B."/>
            <person name="Mehta T."/>
            <person name="Park D."/>
            <person name="Pearson M."/>
            <person name="Roberts A."/>
            <person name="Saif S."/>
            <person name="Shenoy N."/>
            <person name="Sisk P."/>
            <person name="Stolte C."/>
            <person name="Sykes S."/>
            <person name="Walk T."/>
            <person name="White J."/>
            <person name="Yandava C."/>
            <person name="Burger G."/>
            <person name="Gray M.W."/>
            <person name="Holland P.W.H."/>
            <person name="King N."/>
            <person name="Lang F.B.F."/>
            <person name="Roger A.J."/>
            <person name="Ruiz-Trillo I."/>
            <person name="Lander E."/>
            <person name="Nusbaum C."/>
        </authorList>
    </citation>
    <scope>NUCLEOTIDE SEQUENCE [LARGE SCALE GENOMIC DNA]</scope>
    <source>
        <strain evidence="12">ATCC 38327</strain>
    </source>
</reference>
<dbReference type="GO" id="GO:0008380">
    <property type="term" value="P:RNA splicing"/>
    <property type="evidence" value="ECO:0007669"/>
    <property type="project" value="UniProtKB-KW"/>
</dbReference>
<evidence type="ECO:0000313" key="11">
    <source>
        <dbReference type="EMBL" id="KNE63584.1"/>
    </source>
</evidence>
<dbReference type="AlphaFoldDB" id="A0A0L0SMI3"/>
<dbReference type="PANTHER" id="PTHR12786">
    <property type="entry name" value="SPLICING FACTOR SF3A-RELATED"/>
    <property type="match status" value="1"/>
</dbReference>
<dbReference type="GO" id="GO:0005634">
    <property type="term" value="C:nucleus"/>
    <property type="evidence" value="ECO:0007669"/>
    <property type="project" value="UniProtKB-SubCell"/>
</dbReference>